<organism evidence="1 2">
    <name type="scientific">Glossina austeni</name>
    <name type="common">Savannah tsetse fly</name>
    <dbReference type="NCBI Taxonomy" id="7395"/>
    <lineage>
        <taxon>Eukaryota</taxon>
        <taxon>Metazoa</taxon>
        <taxon>Ecdysozoa</taxon>
        <taxon>Arthropoda</taxon>
        <taxon>Hexapoda</taxon>
        <taxon>Insecta</taxon>
        <taxon>Pterygota</taxon>
        <taxon>Neoptera</taxon>
        <taxon>Endopterygota</taxon>
        <taxon>Diptera</taxon>
        <taxon>Brachycera</taxon>
        <taxon>Muscomorpha</taxon>
        <taxon>Hippoboscoidea</taxon>
        <taxon>Glossinidae</taxon>
        <taxon>Glossina</taxon>
    </lineage>
</organism>
<dbReference type="VEuPathDB" id="VectorBase:GAUT001739"/>
<sequence>MTKPWEKTKRSLLDVLVMDVNEFFEELLQEVDEIIGTRSKQQTQNTGQIDAMSTKFLDGFLVDEEGVKRKLKAKHECDGNLAKRHKLNSLDSFLAHNKLLKNVSTQTDDESIFELRGLNIPVQTSSRDTDVGGRTIKNDILIKLKLNGSDGFSTSSKVETLIKWNFPEFLTNNIRFWTLGTELRAFSVNAFKVEILSLQLQWI</sequence>
<dbReference type="Proteomes" id="UP000078200">
    <property type="component" value="Unassembled WGS sequence"/>
</dbReference>
<dbReference type="AlphaFoldDB" id="A0A1A9UE45"/>
<reference evidence="1" key="1">
    <citation type="submission" date="2020-05" db="UniProtKB">
        <authorList>
            <consortium name="EnsemblMetazoa"/>
        </authorList>
    </citation>
    <scope>IDENTIFICATION</scope>
    <source>
        <strain evidence="1">TTRI</strain>
    </source>
</reference>
<name>A0A1A9UE45_GLOAU</name>
<evidence type="ECO:0000313" key="1">
    <source>
        <dbReference type="EnsemblMetazoa" id="GAUT001739-PA"/>
    </source>
</evidence>
<dbReference type="EnsemblMetazoa" id="GAUT001739-RA">
    <property type="protein sequence ID" value="GAUT001739-PA"/>
    <property type="gene ID" value="GAUT001739"/>
</dbReference>
<accession>A0A1A9UE45</accession>
<evidence type="ECO:0000313" key="2">
    <source>
        <dbReference type="Proteomes" id="UP000078200"/>
    </source>
</evidence>
<keyword evidence="2" id="KW-1185">Reference proteome</keyword>
<protein>
    <submittedName>
        <fullName evidence="1">Uncharacterized protein</fullName>
    </submittedName>
</protein>
<proteinExistence type="predicted"/>